<evidence type="ECO:0000313" key="1">
    <source>
        <dbReference type="EMBL" id="TWF71696.1"/>
    </source>
</evidence>
<keyword evidence="2" id="KW-1185">Reference proteome</keyword>
<dbReference type="Proteomes" id="UP000317940">
    <property type="component" value="Unassembled WGS sequence"/>
</dbReference>
<reference evidence="1 2" key="1">
    <citation type="submission" date="2019-06" db="EMBL/GenBank/DDBJ databases">
        <title>Sequencing the genomes of 1000 actinobacteria strains.</title>
        <authorList>
            <person name="Klenk H.-P."/>
        </authorList>
    </citation>
    <scope>NUCLEOTIDE SEQUENCE [LARGE SCALE GENOMIC DNA]</scope>
    <source>
        <strain evidence="1 2">DSM 44826</strain>
    </source>
</reference>
<accession>A0A561S9Z6</accession>
<dbReference type="AlphaFoldDB" id="A0A561S9Z6"/>
<protein>
    <submittedName>
        <fullName evidence="1">Uncharacterized protein</fullName>
    </submittedName>
</protein>
<evidence type="ECO:0000313" key="2">
    <source>
        <dbReference type="Proteomes" id="UP000317940"/>
    </source>
</evidence>
<name>A0A561S9Z6_9ACTN</name>
<dbReference type="RefSeq" id="WP_145911495.1">
    <property type="nucleotide sequence ID" value="NZ_BAAAMZ010000022.1"/>
</dbReference>
<dbReference type="EMBL" id="VIWT01000008">
    <property type="protein sequence ID" value="TWF71696.1"/>
    <property type="molecule type" value="Genomic_DNA"/>
</dbReference>
<comment type="caution">
    <text evidence="1">The sequence shown here is derived from an EMBL/GenBank/DDBJ whole genome shotgun (WGS) entry which is preliminary data.</text>
</comment>
<proteinExistence type="predicted"/>
<sequence>MFVYTLVLPDGTPNLELSLVDARNAASCLLPDDAAPQWLSEDHPGDPEHRSAPAKAMEYAYPQGGTLTVWRQSVETEELERALHAEEQRLRLAWPKRPEVGSVEATAALVPPRPTPEASPSPEKVAAEEGAVLAKYVTEGGEEPLQRILLDHGVGVMFYNLPNARPSVRAYLESASGIHRLSELAGDLIPTLQQARVDRGLRPHQVPQLLAVRMIGWLVVTGELVRVTWDANGQLLQAQQVVDDEIDSFDLDVKLPEPVYTDAAGQLGHQPPSGLRGAGSGLAVARHVAKLFPGLAGADQEEEQEPSPEDTCVQDEEAWLFNQDSPAEPAF</sequence>
<gene>
    <name evidence="1" type="ORF">FHX73_1867</name>
</gene>
<organism evidence="1 2">
    <name type="scientific">Kitasatospora viridis</name>
    <dbReference type="NCBI Taxonomy" id="281105"/>
    <lineage>
        <taxon>Bacteria</taxon>
        <taxon>Bacillati</taxon>
        <taxon>Actinomycetota</taxon>
        <taxon>Actinomycetes</taxon>
        <taxon>Kitasatosporales</taxon>
        <taxon>Streptomycetaceae</taxon>
        <taxon>Kitasatospora</taxon>
    </lineage>
</organism>